<keyword evidence="2" id="KW-1185">Reference proteome</keyword>
<dbReference type="SUPFAM" id="SSF56784">
    <property type="entry name" value="HAD-like"/>
    <property type="match status" value="1"/>
</dbReference>
<sequence length="218" mass="25008">MLTNKAFDTMDAFHKAMCDYIEKRAFHNLSVEEAVDKFVTLLEQNGFKYIASDFDATMISKHSGGYCDPEADVDVLSSVTEYFKAMGDRLKRSPINLVVVTFSDDSHVKNHPVYISGERMVRKALEFSKCDATIQKVYDYYPRYWETPSRYKLLGLTAPMPKCKEYHLKKICSDFNVELNEIILIDDDIYNCKNAKQIGAAALHVLQDGFRLTEVELL</sequence>
<dbReference type="AlphaFoldDB" id="A0AAD9GIB5"/>
<dbReference type="Proteomes" id="UP001195914">
    <property type="component" value="Unassembled WGS sequence"/>
</dbReference>
<dbReference type="Gene3D" id="3.40.50.1000">
    <property type="entry name" value="HAD superfamily/HAD-like"/>
    <property type="match status" value="1"/>
</dbReference>
<comment type="caution">
    <text evidence="1">The sequence shown here is derived from an EMBL/GenBank/DDBJ whole genome shotgun (WGS) entry which is preliminary data.</text>
</comment>
<accession>A0AAD9GIB5</accession>
<dbReference type="EMBL" id="JAHBMH010000024">
    <property type="protein sequence ID" value="KAK1938703.1"/>
    <property type="molecule type" value="Genomic_DNA"/>
</dbReference>
<protein>
    <submittedName>
        <fullName evidence="1">P36 protein</fullName>
    </submittedName>
</protein>
<dbReference type="InterPro" id="IPR023214">
    <property type="entry name" value="HAD_sf"/>
</dbReference>
<evidence type="ECO:0000313" key="2">
    <source>
        <dbReference type="Proteomes" id="UP001195914"/>
    </source>
</evidence>
<dbReference type="InterPro" id="IPR036412">
    <property type="entry name" value="HAD-like_sf"/>
</dbReference>
<reference evidence="1" key="2">
    <citation type="submission" date="2021-05" db="EMBL/GenBank/DDBJ databases">
        <authorList>
            <person name="Pain A."/>
        </authorList>
    </citation>
    <scope>NUCLEOTIDE SEQUENCE</scope>
    <source>
        <strain evidence="1">1802A</strain>
    </source>
</reference>
<name>A0AAD9GIB5_BABDI</name>
<proteinExistence type="predicted"/>
<evidence type="ECO:0000313" key="1">
    <source>
        <dbReference type="EMBL" id="KAK1938703.1"/>
    </source>
</evidence>
<gene>
    <name evidence="1" type="ORF">X943_003578</name>
</gene>
<reference evidence="1" key="1">
    <citation type="journal article" date="2014" name="Nucleic Acids Res.">
        <title>The evolutionary dynamics of variant antigen genes in Babesia reveal a history of genomic innovation underlying host-parasite interaction.</title>
        <authorList>
            <person name="Jackson A.P."/>
            <person name="Otto T.D."/>
            <person name="Darby A."/>
            <person name="Ramaprasad A."/>
            <person name="Xia D."/>
            <person name="Echaide I.E."/>
            <person name="Farber M."/>
            <person name="Gahlot S."/>
            <person name="Gamble J."/>
            <person name="Gupta D."/>
            <person name="Gupta Y."/>
            <person name="Jackson L."/>
            <person name="Malandrin L."/>
            <person name="Malas T.B."/>
            <person name="Moussa E."/>
            <person name="Nair M."/>
            <person name="Reid A.J."/>
            <person name="Sanders M."/>
            <person name="Sharma J."/>
            <person name="Tracey A."/>
            <person name="Quail M.A."/>
            <person name="Weir W."/>
            <person name="Wastling J.M."/>
            <person name="Hall N."/>
            <person name="Willadsen P."/>
            <person name="Lingelbach K."/>
            <person name="Shiels B."/>
            <person name="Tait A."/>
            <person name="Berriman M."/>
            <person name="Allred D.R."/>
            <person name="Pain A."/>
        </authorList>
    </citation>
    <scope>NUCLEOTIDE SEQUENCE</scope>
    <source>
        <strain evidence="1">1802A</strain>
    </source>
</reference>
<organism evidence="1 2">
    <name type="scientific">Babesia divergens</name>
    <dbReference type="NCBI Taxonomy" id="32595"/>
    <lineage>
        <taxon>Eukaryota</taxon>
        <taxon>Sar</taxon>
        <taxon>Alveolata</taxon>
        <taxon>Apicomplexa</taxon>
        <taxon>Aconoidasida</taxon>
        <taxon>Piroplasmida</taxon>
        <taxon>Babesiidae</taxon>
        <taxon>Babesia</taxon>
    </lineage>
</organism>